<keyword evidence="3 8" id="KW-0547">Nucleotide-binding</keyword>
<dbReference type="Proteomes" id="UP000277871">
    <property type="component" value="Unassembled WGS sequence"/>
</dbReference>
<dbReference type="GO" id="GO:0005524">
    <property type="term" value="F:ATP binding"/>
    <property type="evidence" value="ECO:0007669"/>
    <property type="project" value="UniProtKB-UniRule"/>
</dbReference>
<dbReference type="SUPFAM" id="SSF51246">
    <property type="entry name" value="Rudiment single hybrid motif"/>
    <property type="match status" value="1"/>
</dbReference>
<comment type="similarity">
    <text evidence="9">Belongs to the AIR carboxylase family. Class I subfamily.</text>
</comment>
<dbReference type="GO" id="GO:0034023">
    <property type="term" value="F:5-(carboxyamino)imidazole ribonucleotide mutase activity"/>
    <property type="evidence" value="ECO:0007669"/>
    <property type="project" value="UniProtKB-UniRule"/>
</dbReference>
<dbReference type="InterPro" id="IPR033747">
    <property type="entry name" value="PurE_ClassI"/>
</dbReference>
<feature type="binding site" evidence="8">
    <location>
        <position position="147"/>
    </location>
    <ligand>
        <name>ATP</name>
        <dbReference type="ChEBI" id="CHEBI:30616"/>
    </ligand>
</feature>
<dbReference type="GO" id="GO:0005829">
    <property type="term" value="C:cytosol"/>
    <property type="evidence" value="ECO:0007669"/>
    <property type="project" value="TreeGrafter"/>
</dbReference>
<evidence type="ECO:0000313" key="11">
    <source>
        <dbReference type="EMBL" id="RLY92252.1"/>
    </source>
</evidence>
<feature type="domain" description="ATP-grasp" evidence="10">
    <location>
        <begin position="111"/>
        <end position="308"/>
    </location>
</feature>
<comment type="caution">
    <text evidence="8">Lacks conserved residue(s) required for the propagation of feature annotation.</text>
</comment>
<evidence type="ECO:0000256" key="8">
    <source>
        <dbReference type="HAMAP-Rule" id="MF_01928"/>
    </source>
</evidence>
<keyword evidence="5" id="KW-0210">Decarboxylase</keyword>
<feature type="binding site" evidence="8">
    <location>
        <begin position="190"/>
        <end position="193"/>
    </location>
    <ligand>
        <name>ATP</name>
        <dbReference type="ChEBI" id="CHEBI:30616"/>
    </ligand>
</feature>
<comment type="caution">
    <text evidence="11">The sequence shown here is derived from an EMBL/GenBank/DDBJ whole genome shotgun (WGS) entry which is preliminary data.</text>
</comment>
<dbReference type="InterPro" id="IPR040686">
    <property type="entry name" value="PurK_C"/>
</dbReference>
<evidence type="ECO:0000256" key="9">
    <source>
        <dbReference type="HAMAP-Rule" id="MF_01929"/>
    </source>
</evidence>
<dbReference type="PROSITE" id="PS50975">
    <property type="entry name" value="ATP_GRASP"/>
    <property type="match status" value="1"/>
</dbReference>
<dbReference type="PANTHER" id="PTHR11609">
    <property type="entry name" value="PURINE BIOSYNTHESIS PROTEIN 6/7, PUR6/7"/>
    <property type="match status" value="1"/>
</dbReference>
<keyword evidence="6 8" id="KW-0067">ATP-binding</keyword>
<dbReference type="Pfam" id="PF22660">
    <property type="entry name" value="RS_preATP-grasp-like"/>
    <property type="match status" value="1"/>
</dbReference>
<comment type="similarity">
    <text evidence="2">In the C-terminal section; belongs to the AIR carboxylase family. Class I subfamily.</text>
</comment>
<dbReference type="NCBIfam" id="NF004680">
    <property type="entry name" value="PRK06019.1-6"/>
    <property type="match status" value="1"/>
</dbReference>
<dbReference type="InterPro" id="IPR011761">
    <property type="entry name" value="ATP-grasp"/>
</dbReference>
<dbReference type="EC" id="5.4.99.18" evidence="9"/>
<dbReference type="Gene3D" id="3.40.50.1970">
    <property type="match status" value="1"/>
</dbReference>
<evidence type="ECO:0000256" key="4">
    <source>
        <dbReference type="ARBA" id="ARBA00022755"/>
    </source>
</evidence>
<dbReference type="InterPro" id="IPR016185">
    <property type="entry name" value="PreATP-grasp_dom_sf"/>
</dbReference>
<evidence type="ECO:0000256" key="7">
    <source>
        <dbReference type="ARBA" id="ARBA00023239"/>
    </source>
</evidence>
<evidence type="ECO:0000256" key="3">
    <source>
        <dbReference type="ARBA" id="ARBA00022741"/>
    </source>
</evidence>
<dbReference type="GO" id="GO:0004638">
    <property type="term" value="F:phosphoribosylaminoimidazole carboxylase activity"/>
    <property type="evidence" value="ECO:0007669"/>
    <property type="project" value="UniProtKB-EC"/>
</dbReference>
<comment type="subunit">
    <text evidence="8">Homodimer.</text>
</comment>
<comment type="catalytic activity">
    <reaction evidence="8">
        <text>5-amino-1-(5-phospho-beta-D-ribosyl)imidazole + hydrogencarbonate + ATP = 5-carboxyamino-1-(5-phospho-D-ribosyl)imidazole + ADP + phosphate + 2 H(+)</text>
        <dbReference type="Rhea" id="RHEA:19317"/>
        <dbReference type="ChEBI" id="CHEBI:15378"/>
        <dbReference type="ChEBI" id="CHEBI:17544"/>
        <dbReference type="ChEBI" id="CHEBI:30616"/>
        <dbReference type="ChEBI" id="CHEBI:43474"/>
        <dbReference type="ChEBI" id="CHEBI:58730"/>
        <dbReference type="ChEBI" id="CHEBI:137981"/>
        <dbReference type="ChEBI" id="CHEBI:456216"/>
        <dbReference type="EC" id="6.3.4.18"/>
    </reaction>
</comment>
<dbReference type="SUPFAM" id="SSF52255">
    <property type="entry name" value="N5-CAIR mutase (phosphoribosylaminoimidazole carboxylase, PurE)"/>
    <property type="match status" value="1"/>
</dbReference>
<sequence length="592" mass="62148">MNSPVTGPVIGVVGGGQLARMMAPAATALGVELRVLAEGPDVSAVAAVATAPTGDYTDLATLQRFAADVDVLTFDHEHVPTEHLRALEAHGVAVRPGPAALEHAQDKLVMRRAVETLGLPNPRWAEVHSPEELVAFGERVGWPVVLKTPRGGYDGKGVLKLEGPGDAGRGTAAQWFERAAAGTDRGLLAEEAVPFRRELSAMVARRPSGETAAWPVVESIQVDGVCDEVIAPAPDLDPQVERAARGAAVRLAQELGVTGVMAVELFEVPGTEEGFAVNELAMRPHNSGHWSMDGAVTGQFEQHLRAVLDWPLGSTDPVAGAAVMKNILGGENPDLFAAYPQAMAAEPRAKLHTYGKSVRPGRKIGHVNAVGGADEVQRLRRIATRTAGILRDGEDRDLPLNDRRTDAPWGAVPHHQSESPLVGLVMGSDSDWATMRAAAEALEELGIPYEADVVSAHRMPAEMLEYGRTAHERGLRVVIAGAGGAAHLPGMLASVTPLPVIGVPVALQTLDGMDSLLSIVQMPAGVPVATVSINGARNAGLLAARVLGSAPGTSARELRERLEGFAAELSEAAHRKGSSLRKTVEHGATAQD</sequence>
<comment type="catalytic activity">
    <reaction evidence="9">
        <text>5-carboxyamino-1-(5-phospho-D-ribosyl)imidazole + H(+) = 5-amino-1-(5-phospho-D-ribosyl)imidazole-4-carboxylate</text>
        <dbReference type="Rhea" id="RHEA:13193"/>
        <dbReference type="ChEBI" id="CHEBI:15378"/>
        <dbReference type="ChEBI" id="CHEBI:58730"/>
        <dbReference type="ChEBI" id="CHEBI:77657"/>
        <dbReference type="EC" id="5.4.99.18"/>
    </reaction>
</comment>
<evidence type="ECO:0000256" key="5">
    <source>
        <dbReference type="ARBA" id="ARBA00022793"/>
    </source>
</evidence>
<feature type="binding site" evidence="8">
    <location>
        <position position="198"/>
    </location>
    <ligand>
        <name>ATP</name>
        <dbReference type="ChEBI" id="CHEBI:30616"/>
    </ligand>
</feature>
<dbReference type="GO" id="GO:0046872">
    <property type="term" value="F:metal ion binding"/>
    <property type="evidence" value="ECO:0007669"/>
    <property type="project" value="InterPro"/>
</dbReference>
<dbReference type="SMART" id="SM01001">
    <property type="entry name" value="AIRC"/>
    <property type="match status" value="1"/>
</dbReference>
<proteinExistence type="inferred from homology"/>
<keyword evidence="8 11" id="KW-0436">Ligase</keyword>
<organism evidence="11 12">
    <name type="scientific">Kocuria tytonicola</name>
    <dbReference type="NCBI Taxonomy" id="2055946"/>
    <lineage>
        <taxon>Bacteria</taxon>
        <taxon>Bacillati</taxon>
        <taxon>Actinomycetota</taxon>
        <taxon>Actinomycetes</taxon>
        <taxon>Micrococcales</taxon>
        <taxon>Micrococcaceae</taxon>
        <taxon>Kocuria</taxon>
    </lineage>
</organism>
<dbReference type="NCBIfam" id="TIGR01162">
    <property type="entry name" value="purE"/>
    <property type="match status" value="1"/>
</dbReference>
<dbReference type="Pfam" id="PF00731">
    <property type="entry name" value="AIRC"/>
    <property type="match status" value="1"/>
</dbReference>
<comment type="similarity">
    <text evidence="8">Belongs to the PurK/PurT family.</text>
</comment>
<comment type="pathway">
    <text evidence="9">Purine metabolism; IMP biosynthesis via de novo pathway; 5-amino-1-(5-phospho-D-ribosyl)imidazole-4-carboxylate from 5-amino-1-(5-phospho-D-ribosyl)imidazole (N5-CAIR route): step 2/2.</text>
</comment>
<dbReference type="InterPro" id="IPR013815">
    <property type="entry name" value="ATP_grasp_subdomain_1"/>
</dbReference>
<evidence type="ECO:0000256" key="2">
    <source>
        <dbReference type="ARBA" id="ARBA00006114"/>
    </source>
</evidence>
<dbReference type="Gene3D" id="3.40.50.20">
    <property type="match status" value="1"/>
</dbReference>
<feature type="binding site" evidence="9">
    <location>
        <position position="431"/>
    </location>
    <ligand>
        <name>substrate</name>
    </ligand>
</feature>
<dbReference type="HAMAP" id="MF_01929">
    <property type="entry name" value="PurE_classI"/>
    <property type="match status" value="1"/>
</dbReference>
<evidence type="ECO:0000259" key="10">
    <source>
        <dbReference type="PROSITE" id="PS50975"/>
    </source>
</evidence>
<keyword evidence="4 9" id="KW-0658">Purine biosynthesis</keyword>
<dbReference type="InterPro" id="IPR005875">
    <property type="entry name" value="PurK"/>
</dbReference>
<evidence type="ECO:0000313" key="12">
    <source>
        <dbReference type="Proteomes" id="UP000277871"/>
    </source>
</evidence>
<dbReference type="GO" id="GO:0006189">
    <property type="term" value="P:'de novo' IMP biosynthetic process"/>
    <property type="evidence" value="ECO:0007669"/>
    <property type="project" value="UniProtKB-UniRule"/>
</dbReference>
<protein>
    <recommendedName>
        <fullName evidence="8 9">Multifunctional fusion protein</fullName>
    </recommendedName>
    <domain>
        <recommendedName>
            <fullName evidence="8">N5-carboxyaminoimidazole ribonucleotide synthase</fullName>
            <shortName evidence="8">N5-CAIR synthase</shortName>
            <ecNumber evidence="8">6.3.4.18</ecNumber>
        </recommendedName>
        <alternativeName>
            <fullName evidence="8">5-(carboxyamino)imidazole ribonucleotide synthetase</fullName>
        </alternativeName>
    </domain>
    <domain>
        <recommendedName>
            <fullName evidence="9">N5-carboxyaminoimidazole ribonucleotide mutase</fullName>
            <shortName evidence="9">N5-CAIR mutase</shortName>
            <ecNumber evidence="9">5.4.99.18</ecNumber>
        </recommendedName>
        <alternativeName>
            <fullName evidence="9">5-(carboxyamino)imidazole ribonucleotide mutase</fullName>
        </alternativeName>
    </domain>
</protein>
<dbReference type="Gene3D" id="3.30.470.20">
    <property type="entry name" value="ATP-grasp fold, B domain"/>
    <property type="match status" value="1"/>
</dbReference>
<dbReference type="GO" id="GO:0034028">
    <property type="term" value="F:5-(carboxyamino)imidazole ribonucleotide synthase activity"/>
    <property type="evidence" value="ECO:0007669"/>
    <property type="project" value="UniProtKB-UniRule"/>
</dbReference>
<evidence type="ECO:0000256" key="1">
    <source>
        <dbReference type="ARBA" id="ARBA00001244"/>
    </source>
</evidence>
<feature type="binding site" evidence="8">
    <location>
        <position position="107"/>
    </location>
    <ligand>
        <name>ATP</name>
        <dbReference type="ChEBI" id="CHEBI:30616"/>
    </ligand>
</feature>
<dbReference type="EC" id="6.3.4.18" evidence="8"/>
<gene>
    <name evidence="9" type="primary">purE</name>
    <name evidence="8" type="synonym">purK</name>
    <name evidence="11" type="ORF">EAE32_08855</name>
</gene>
<keyword evidence="9" id="KW-0413">Isomerase</keyword>
<dbReference type="NCBIfam" id="TIGR01161">
    <property type="entry name" value="purK"/>
    <property type="match status" value="1"/>
</dbReference>
<comment type="function">
    <text evidence="9">Catalyzes the conversion of N5-carboxyaminoimidazole ribonucleotide (N5-CAIR) to 4-carboxy-5-aminoimidazole ribonucleotide (CAIR).</text>
</comment>
<reference evidence="11 12" key="1">
    <citation type="submission" date="2018-10" db="EMBL/GenBank/DDBJ databases">
        <title>Kocuria tytonicola, new bacteria from the preen glands of American barn owls (Tyto furcata).</title>
        <authorList>
            <person name="Braun M.S."/>
            <person name="Wang E."/>
            <person name="Zimmermann S."/>
            <person name="Boutin S."/>
            <person name="Wagner H."/>
            <person name="Wink M."/>
        </authorList>
    </citation>
    <scope>NUCLEOTIDE SEQUENCE [LARGE SCALE GENOMIC DNA]</scope>
    <source>
        <strain evidence="11 12">473</strain>
    </source>
</reference>
<comment type="function">
    <text evidence="8">Catalyzes the ATP-dependent conversion of 5-aminoimidazole ribonucleotide (AIR) and HCO(3)(-) to N5-carboxyaminoimidazole ribonucleotide (N5-CAIR).</text>
</comment>
<dbReference type="InterPro" id="IPR003135">
    <property type="entry name" value="ATP-grasp_carboxylate-amine"/>
</dbReference>
<dbReference type="UniPathway" id="UPA00074">
    <property type="reaction ID" value="UER00942"/>
</dbReference>
<feature type="binding site" evidence="8">
    <location>
        <begin position="278"/>
        <end position="279"/>
    </location>
    <ligand>
        <name>ATP</name>
        <dbReference type="ChEBI" id="CHEBI:30616"/>
    </ligand>
</feature>
<comment type="pathway">
    <text evidence="8">Purine metabolism; IMP biosynthesis via de novo pathway; 5-amino-1-(5-phospho-D-ribosyl)imidazole-4-carboxylate from 5-amino-1-(5-phospho-D-ribosyl)imidazole (N5-CAIR route): step 1/2.</text>
</comment>
<dbReference type="InterPro" id="IPR054350">
    <property type="entry name" value="PurT/PurK_preATP-grasp"/>
</dbReference>
<comment type="catalytic activity">
    <reaction evidence="1">
        <text>5-amino-1-(5-phospho-D-ribosyl)imidazole-4-carboxylate + H(+) = 5-amino-1-(5-phospho-beta-D-ribosyl)imidazole + CO2</text>
        <dbReference type="Rhea" id="RHEA:10792"/>
        <dbReference type="ChEBI" id="CHEBI:15378"/>
        <dbReference type="ChEBI" id="CHEBI:16526"/>
        <dbReference type="ChEBI" id="CHEBI:77657"/>
        <dbReference type="ChEBI" id="CHEBI:137981"/>
        <dbReference type="EC" id="4.1.1.21"/>
    </reaction>
</comment>
<feature type="binding site" evidence="9">
    <location>
        <position position="458"/>
    </location>
    <ligand>
        <name>substrate</name>
    </ligand>
</feature>
<dbReference type="HAMAP" id="MF_01928">
    <property type="entry name" value="PurK"/>
    <property type="match status" value="1"/>
</dbReference>
<accession>A0A3L9L781</accession>
<evidence type="ECO:0000256" key="6">
    <source>
        <dbReference type="ARBA" id="ARBA00022840"/>
    </source>
</evidence>
<dbReference type="Pfam" id="PF17769">
    <property type="entry name" value="PurK_C"/>
    <property type="match status" value="1"/>
</dbReference>
<dbReference type="Gene3D" id="3.30.1490.20">
    <property type="entry name" value="ATP-grasp fold, A domain"/>
    <property type="match status" value="1"/>
</dbReference>
<dbReference type="SUPFAM" id="SSF52440">
    <property type="entry name" value="PreATP-grasp domain"/>
    <property type="match status" value="1"/>
</dbReference>
<dbReference type="InterPro" id="IPR011054">
    <property type="entry name" value="Rudment_hybrid_motif"/>
</dbReference>
<dbReference type="AlphaFoldDB" id="A0A3L9L781"/>
<feature type="binding site" evidence="9">
    <location>
        <position position="428"/>
    </location>
    <ligand>
        <name>substrate</name>
    </ligand>
</feature>
<keyword evidence="7" id="KW-0456">Lyase</keyword>
<dbReference type="SUPFAM" id="SSF56059">
    <property type="entry name" value="Glutathione synthetase ATP-binding domain-like"/>
    <property type="match status" value="1"/>
</dbReference>
<name>A0A3L9L781_9MICC</name>
<keyword evidence="12" id="KW-1185">Reference proteome</keyword>
<dbReference type="EMBL" id="RDEX01000002">
    <property type="protein sequence ID" value="RLY92252.1"/>
    <property type="molecule type" value="Genomic_DNA"/>
</dbReference>
<dbReference type="NCBIfam" id="NF004679">
    <property type="entry name" value="PRK06019.1-5"/>
    <property type="match status" value="1"/>
</dbReference>
<dbReference type="Pfam" id="PF02222">
    <property type="entry name" value="ATP-grasp"/>
    <property type="match status" value="1"/>
</dbReference>
<dbReference type="PANTHER" id="PTHR11609:SF5">
    <property type="entry name" value="PHOSPHORIBOSYLAMINOIMIDAZOLE CARBOXYLASE"/>
    <property type="match status" value="1"/>
</dbReference>
<dbReference type="InterPro" id="IPR000031">
    <property type="entry name" value="PurE_dom"/>
</dbReference>